<dbReference type="PANTHER" id="PTHR47162">
    <property type="entry name" value="OS02G0192300 PROTEIN"/>
    <property type="match status" value="1"/>
</dbReference>
<evidence type="ECO:0000259" key="5">
    <source>
        <dbReference type="PROSITE" id="PS50016"/>
    </source>
</evidence>
<evidence type="ECO:0000256" key="3">
    <source>
        <dbReference type="ARBA" id="ARBA00022833"/>
    </source>
</evidence>
<dbReference type="Proteomes" id="UP000825935">
    <property type="component" value="Chromosome 34"/>
</dbReference>
<dbReference type="PROSITE" id="PS01359">
    <property type="entry name" value="ZF_PHD_1"/>
    <property type="match status" value="1"/>
</dbReference>
<evidence type="ECO:0000256" key="4">
    <source>
        <dbReference type="PROSITE-ProRule" id="PRU00146"/>
    </source>
</evidence>
<dbReference type="SMART" id="SM00249">
    <property type="entry name" value="PHD"/>
    <property type="match status" value="4"/>
</dbReference>
<dbReference type="AlphaFoldDB" id="A0A8T2QKD6"/>
<evidence type="ECO:0000313" key="7">
    <source>
        <dbReference type="Proteomes" id="UP000825935"/>
    </source>
</evidence>
<reference evidence="6" key="1">
    <citation type="submission" date="2021-08" db="EMBL/GenBank/DDBJ databases">
        <title>WGS assembly of Ceratopteris richardii.</title>
        <authorList>
            <person name="Marchant D.B."/>
            <person name="Chen G."/>
            <person name="Jenkins J."/>
            <person name="Shu S."/>
            <person name="Leebens-Mack J."/>
            <person name="Grimwood J."/>
            <person name="Schmutz J."/>
            <person name="Soltis P."/>
            <person name="Soltis D."/>
            <person name="Chen Z.-H."/>
        </authorList>
    </citation>
    <scope>NUCLEOTIDE SEQUENCE</scope>
    <source>
        <strain evidence="6">Whitten #5841</strain>
        <tissue evidence="6">Leaf</tissue>
    </source>
</reference>
<evidence type="ECO:0000256" key="1">
    <source>
        <dbReference type="ARBA" id="ARBA00022723"/>
    </source>
</evidence>
<comment type="caution">
    <text evidence="6">The sequence shown here is derived from an EMBL/GenBank/DDBJ whole genome shotgun (WGS) entry which is preliminary data.</text>
</comment>
<dbReference type="InterPro" id="IPR019787">
    <property type="entry name" value="Znf_PHD-finger"/>
</dbReference>
<dbReference type="PROSITE" id="PS50016">
    <property type="entry name" value="ZF_PHD_2"/>
    <property type="match status" value="3"/>
</dbReference>
<sequence>MASITYGRKKKYERLGASGLMIPTASENNVDHLQDAHLTQGNSGAAEALPPTENARNGGILCRNSSLHGAKSQSSESSLRIKRTLVVLNSIRRTQEQIYKRSRIKKKLSVSVDIASCEAGILQLQKLRTEVENLGGKFEDGWEIYPQRLSNDGSPNFIFISPTKERFSSRLEVLRHLGLPGTPVKKLLEQTGLEIVPLELQNKFPRKLLKAKGILHRKYLKKHKSTAGEGKIPASKKAAKNLQVSNLSSSMIASEITQHCQDILQSIVSTESFANLSNMICHSSSSVEATLQLKGSSFPVSLMDLNLLHLRLSTGAYGQNPELFSADIQQVWKNIITAGNELVHLASSLAEHSESLFKEQVMDMFAGSPRRIMGSTDNKEPFDDGCVHEALPERVLARDPEDMVWKELPADHFVKNGIGLRGLPASCETAGITMAKNFISMKSATKASNLLGNKLQTDAWEAKEYDASQDGQSHSGTENTCQKCGLHQGEEYVVCDNCKAKYHSNCVVPNPTAGLWSCPLCLLNQAPVTQDDYFLMNSSGTTEVCHDLQDITRKWGMCKVCEKEDDKVLLCDACDTAYHMHCLAPPIDSIPEGYWYCSACDEPNKRVVVYEQNCNVHNCAVCERVSRELLNCAENESTAQVFSKETSLLLGPQPGIDNAYPEQSFDQVVSMPCIENKAMDPDSLDGAGICCKVCGLGKVGKLGKVKKIVLCSNCGNCYHWACVKPAIKKQPRKPWYCASCLCRVCNIDVDDDNIILCDGCDEGSHIYCLTPPISDIPNEAWYCPCCIEARQNES</sequence>
<accession>A0A8T2QKD6</accession>
<dbReference type="SUPFAM" id="SSF57903">
    <property type="entry name" value="FYVE/PHD zinc finger"/>
    <property type="match status" value="4"/>
</dbReference>
<dbReference type="GO" id="GO:0008270">
    <property type="term" value="F:zinc ion binding"/>
    <property type="evidence" value="ECO:0007669"/>
    <property type="project" value="UniProtKB-KW"/>
</dbReference>
<dbReference type="InterPro" id="IPR011011">
    <property type="entry name" value="Znf_FYVE_PHD"/>
</dbReference>
<dbReference type="OrthoDB" id="1903104at2759"/>
<gene>
    <name evidence="6" type="ORF">KP509_34G029600</name>
</gene>
<proteinExistence type="predicted"/>
<dbReference type="InterPro" id="IPR019786">
    <property type="entry name" value="Zinc_finger_PHD-type_CS"/>
</dbReference>
<feature type="domain" description="PHD-type" evidence="5">
    <location>
        <begin position="688"/>
        <end position="743"/>
    </location>
</feature>
<keyword evidence="2 4" id="KW-0863">Zinc-finger</keyword>
<feature type="domain" description="PHD-type" evidence="5">
    <location>
        <begin position="555"/>
        <end position="603"/>
    </location>
</feature>
<keyword evidence="3" id="KW-0862">Zinc</keyword>
<protein>
    <recommendedName>
        <fullName evidence="5">PHD-type domain-containing protein</fullName>
    </recommendedName>
</protein>
<organism evidence="6 7">
    <name type="scientific">Ceratopteris richardii</name>
    <name type="common">Triangle waterfern</name>
    <dbReference type="NCBI Taxonomy" id="49495"/>
    <lineage>
        <taxon>Eukaryota</taxon>
        <taxon>Viridiplantae</taxon>
        <taxon>Streptophyta</taxon>
        <taxon>Embryophyta</taxon>
        <taxon>Tracheophyta</taxon>
        <taxon>Polypodiopsida</taxon>
        <taxon>Polypodiidae</taxon>
        <taxon>Polypodiales</taxon>
        <taxon>Pteridineae</taxon>
        <taxon>Pteridaceae</taxon>
        <taxon>Parkerioideae</taxon>
        <taxon>Ceratopteris</taxon>
    </lineage>
</organism>
<dbReference type="Gene3D" id="3.30.40.10">
    <property type="entry name" value="Zinc/RING finger domain, C3HC4 (zinc finger)"/>
    <property type="match status" value="4"/>
</dbReference>
<name>A0A8T2QKD6_CERRI</name>
<feature type="domain" description="PHD-type" evidence="5">
    <location>
        <begin position="739"/>
        <end position="789"/>
    </location>
</feature>
<dbReference type="PANTHER" id="PTHR47162:SF9">
    <property type="entry name" value="PHD FINGER PROTEIN EHD3-LIKE"/>
    <property type="match status" value="1"/>
</dbReference>
<dbReference type="InterPro" id="IPR001965">
    <property type="entry name" value="Znf_PHD"/>
</dbReference>
<dbReference type="Pfam" id="PF00628">
    <property type="entry name" value="PHD"/>
    <property type="match status" value="3"/>
</dbReference>
<evidence type="ECO:0000256" key="2">
    <source>
        <dbReference type="ARBA" id="ARBA00022771"/>
    </source>
</evidence>
<dbReference type="EMBL" id="CM035439">
    <property type="protein sequence ID" value="KAH7283883.1"/>
    <property type="molecule type" value="Genomic_DNA"/>
</dbReference>
<keyword evidence="1" id="KW-0479">Metal-binding</keyword>
<keyword evidence="7" id="KW-1185">Reference proteome</keyword>
<dbReference type="InterPro" id="IPR013083">
    <property type="entry name" value="Znf_RING/FYVE/PHD"/>
</dbReference>
<evidence type="ECO:0000313" key="6">
    <source>
        <dbReference type="EMBL" id="KAH7283883.1"/>
    </source>
</evidence>